<keyword evidence="3" id="KW-1185">Reference proteome</keyword>
<name>A0A8S1HPD6_9PELO</name>
<organism evidence="2 3">
    <name type="scientific">Caenorhabditis auriculariae</name>
    <dbReference type="NCBI Taxonomy" id="2777116"/>
    <lineage>
        <taxon>Eukaryota</taxon>
        <taxon>Metazoa</taxon>
        <taxon>Ecdysozoa</taxon>
        <taxon>Nematoda</taxon>
        <taxon>Chromadorea</taxon>
        <taxon>Rhabditida</taxon>
        <taxon>Rhabditina</taxon>
        <taxon>Rhabditomorpha</taxon>
        <taxon>Rhabditoidea</taxon>
        <taxon>Rhabditidae</taxon>
        <taxon>Peloderinae</taxon>
        <taxon>Caenorhabditis</taxon>
    </lineage>
</organism>
<gene>
    <name evidence="2" type="ORF">CAUJ_LOCUS10919</name>
</gene>
<protein>
    <submittedName>
        <fullName evidence="2">Uncharacterized protein</fullName>
    </submittedName>
</protein>
<feature type="transmembrane region" description="Helical" evidence="1">
    <location>
        <begin position="60"/>
        <end position="82"/>
    </location>
</feature>
<sequence length="319" mass="35297">MQLDLYIPKEIPQWYWRAYNITSFLADLSFTFCERPYFFFPAFAGLTGNSLLPSLGVDEISLSVLMVFGQLTNVPTVLNCLILRHEAAATAGRVSRGPIFLLIVIPVCSYGTIAFFKMLPKILLIAALALAYVAAAPAVKEDDISDLIGADEALVHFILTAANDRQKAAEAKLKACAKSCEDRHEMYACWKKCNKDYPYSMRPDIKIPDYAYGDKGKAARRRYLSCANSCTEKRKLLPCYKGCDKLFPFPNKPKIKIPDIAYGGGGGGIPGVTLPNLGELTLPTLPTLPVTVCHLPLVREKEDEDLDMLSEMEELLTSL</sequence>
<comment type="caution">
    <text evidence="2">The sequence shown here is derived from an EMBL/GenBank/DDBJ whole genome shotgun (WGS) entry which is preliminary data.</text>
</comment>
<proteinExistence type="predicted"/>
<dbReference type="AlphaFoldDB" id="A0A8S1HPD6"/>
<evidence type="ECO:0000313" key="3">
    <source>
        <dbReference type="Proteomes" id="UP000835052"/>
    </source>
</evidence>
<keyword evidence="1" id="KW-1133">Transmembrane helix</keyword>
<keyword evidence="1" id="KW-0812">Transmembrane</keyword>
<reference evidence="2" key="1">
    <citation type="submission" date="2020-10" db="EMBL/GenBank/DDBJ databases">
        <authorList>
            <person name="Kikuchi T."/>
        </authorList>
    </citation>
    <scope>NUCLEOTIDE SEQUENCE</scope>
    <source>
        <strain evidence="2">NKZ352</strain>
    </source>
</reference>
<feature type="transmembrane region" description="Helical" evidence="1">
    <location>
        <begin position="94"/>
        <end position="116"/>
    </location>
</feature>
<keyword evidence="1" id="KW-0472">Membrane</keyword>
<evidence type="ECO:0000256" key="1">
    <source>
        <dbReference type="SAM" id="Phobius"/>
    </source>
</evidence>
<accession>A0A8S1HPD6</accession>
<dbReference type="Pfam" id="PF10327">
    <property type="entry name" value="7TM_GPCR_Sri"/>
    <property type="match status" value="1"/>
</dbReference>
<evidence type="ECO:0000313" key="2">
    <source>
        <dbReference type="EMBL" id="CAD6195000.1"/>
    </source>
</evidence>
<dbReference type="Proteomes" id="UP000835052">
    <property type="component" value="Unassembled WGS sequence"/>
</dbReference>
<dbReference type="EMBL" id="CAJGYM010000050">
    <property type="protein sequence ID" value="CAD6195000.1"/>
    <property type="molecule type" value="Genomic_DNA"/>
</dbReference>
<dbReference type="InterPro" id="IPR019429">
    <property type="entry name" value="7TM_GPCR_serpentine_rcpt_Sri"/>
</dbReference>